<dbReference type="GO" id="GO:0016887">
    <property type="term" value="F:ATP hydrolysis activity"/>
    <property type="evidence" value="ECO:0007669"/>
    <property type="project" value="InterPro"/>
</dbReference>
<dbReference type="Gene3D" id="3.10.580.10">
    <property type="entry name" value="CBS-domain"/>
    <property type="match status" value="1"/>
</dbReference>
<evidence type="ECO:0000256" key="2">
    <source>
        <dbReference type="ARBA" id="ARBA00022448"/>
    </source>
</evidence>
<accession>A0A853BX15</accession>
<dbReference type="NCBIfam" id="TIGR01186">
    <property type="entry name" value="proV"/>
    <property type="match status" value="1"/>
</dbReference>
<gene>
    <name evidence="8" type="ORF">HNR19_000457</name>
</gene>
<dbReference type="GO" id="GO:0006970">
    <property type="term" value="P:response to osmotic stress"/>
    <property type="evidence" value="ECO:0007669"/>
    <property type="project" value="UniProtKB-ARBA"/>
</dbReference>
<dbReference type="GO" id="GO:0006865">
    <property type="term" value="P:amino acid transport"/>
    <property type="evidence" value="ECO:0007669"/>
    <property type="project" value="UniProtKB-KW"/>
</dbReference>
<keyword evidence="5" id="KW-0029">Amino-acid transport</keyword>
<dbReference type="Gene3D" id="3.40.50.300">
    <property type="entry name" value="P-loop containing nucleotide triphosphate hydrolases"/>
    <property type="match status" value="1"/>
</dbReference>
<dbReference type="FunFam" id="3.40.50.300:FF:000201">
    <property type="entry name" value="Glycine betaine/L-proline ABC transporter ATP-binding protein"/>
    <property type="match status" value="1"/>
</dbReference>
<comment type="similarity">
    <text evidence="1">Belongs to the ABC transporter superfamily.</text>
</comment>
<dbReference type="PROSITE" id="PS00211">
    <property type="entry name" value="ABC_TRANSPORTER_1"/>
    <property type="match status" value="1"/>
</dbReference>
<keyword evidence="4 8" id="KW-0067">ATP-binding</keyword>
<dbReference type="EMBL" id="JACCFP010000001">
    <property type="protein sequence ID" value="NYI99758.1"/>
    <property type="molecule type" value="Genomic_DNA"/>
</dbReference>
<evidence type="ECO:0000259" key="7">
    <source>
        <dbReference type="PROSITE" id="PS50893"/>
    </source>
</evidence>
<dbReference type="InterPro" id="IPR046342">
    <property type="entry name" value="CBS_dom_sf"/>
</dbReference>
<evidence type="ECO:0000256" key="4">
    <source>
        <dbReference type="ARBA" id="ARBA00022840"/>
    </source>
</evidence>
<dbReference type="PROSITE" id="PS50893">
    <property type="entry name" value="ABC_TRANSPORTER_2"/>
    <property type="match status" value="1"/>
</dbReference>
<keyword evidence="2" id="KW-0813">Transport</keyword>
<organism evidence="8 9">
    <name type="scientific">Nocardioides thalensis</name>
    <dbReference type="NCBI Taxonomy" id="1914755"/>
    <lineage>
        <taxon>Bacteria</taxon>
        <taxon>Bacillati</taxon>
        <taxon>Actinomycetota</taxon>
        <taxon>Actinomycetes</taxon>
        <taxon>Propionibacteriales</taxon>
        <taxon>Nocardioidaceae</taxon>
        <taxon>Nocardioides</taxon>
    </lineage>
</organism>
<dbReference type="InterPro" id="IPR017871">
    <property type="entry name" value="ABC_transporter-like_CS"/>
</dbReference>
<reference evidence="8 9" key="1">
    <citation type="submission" date="2020-07" db="EMBL/GenBank/DDBJ databases">
        <title>Sequencing the genomes of 1000 actinobacteria strains.</title>
        <authorList>
            <person name="Klenk H.-P."/>
        </authorList>
    </citation>
    <scope>NUCLEOTIDE SEQUENCE [LARGE SCALE GENOMIC DNA]</scope>
    <source>
        <strain evidence="8 9">DSM 103833</strain>
    </source>
</reference>
<dbReference type="Proteomes" id="UP000530424">
    <property type="component" value="Unassembled WGS sequence"/>
</dbReference>
<dbReference type="SMART" id="SM00382">
    <property type="entry name" value="AAA"/>
    <property type="match status" value="1"/>
</dbReference>
<proteinExistence type="inferred from homology"/>
<dbReference type="RefSeq" id="WP_343047014.1">
    <property type="nucleotide sequence ID" value="NZ_JACCFP010000001.1"/>
</dbReference>
<evidence type="ECO:0000256" key="3">
    <source>
        <dbReference type="ARBA" id="ARBA00022741"/>
    </source>
</evidence>
<evidence type="ECO:0000256" key="5">
    <source>
        <dbReference type="ARBA" id="ARBA00022970"/>
    </source>
</evidence>
<dbReference type="InterPro" id="IPR003439">
    <property type="entry name" value="ABC_transporter-like_ATP-bd"/>
</dbReference>
<sequence>MTAAHRADGPAIVGRDLAKVYGLNARTAARVLASEDPAAAAAAARGHLGAHDVSFSVDRGEMFVVMGLSGSGKSTVLRMINLLNRPTAGRLLIDGEDATQVSPARLRALRNEKIGMVFQHFSLFPHRTIRDNAAYGLKVRGVAKAERRERADVALARVGLEGRGDRFPHELSGGMRQRVGLARALAVDPPILLMDEPFSALDPLIRRDMQDLLVDLQAADRRTIVFVTHDLNEAMRIGDRVMVMRDGRVVQVAPGPEIVAHPADDYVSEFVSDVDRARVLSATDLLRPARLVLRHDDRPADALLRLGQNEVTGAFVVDDHQRLLGVATADRLAEVGRRGDAAARDAVGADYRTVAAGAVVGDFMHLAGRHVVPLTVVDDDGRLVGVVPRAVILSALSSSREVAHA</sequence>
<dbReference type="SUPFAM" id="SSF52540">
    <property type="entry name" value="P-loop containing nucleoside triphosphate hydrolases"/>
    <property type="match status" value="1"/>
</dbReference>
<dbReference type="PANTHER" id="PTHR43869">
    <property type="entry name" value="GLYCINE BETAINE/PROLINE BETAINE TRANSPORT SYSTEM ATP-BINDING PROTEIN PROV"/>
    <property type="match status" value="1"/>
</dbReference>
<dbReference type="InterPro" id="IPR027417">
    <property type="entry name" value="P-loop_NTPase"/>
</dbReference>
<dbReference type="Pfam" id="PF00005">
    <property type="entry name" value="ABC_tran"/>
    <property type="match status" value="1"/>
</dbReference>
<keyword evidence="9" id="KW-1185">Reference proteome</keyword>
<dbReference type="InterPro" id="IPR051921">
    <property type="entry name" value="ABC_osmolyte_uptake_ATP-bind"/>
</dbReference>
<dbReference type="PANTHER" id="PTHR43869:SF1">
    <property type="entry name" value="GLYCINE BETAINE_PROLINE BETAINE TRANSPORT SYSTEM ATP-BINDING PROTEIN PROV"/>
    <property type="match status" value="1"/>
</dbReference>
<protein>
    <submittedName>
        <fullName evidence="8">Glycine betaine/proline transport system ATP-binding protein</fullName>
    </submittedName>
</protein>
<dbReference type="AlphaFoldDB" id="A0A853BX15"/>
<name>A0A853BX15_9ACTN</name>
<comment type="caution">
    <text evidence="8">The sequence shown here is derived from an EMBL/GenBank/DDBJ whole genome shotgun (WGS) entry which is preliminary data.</text>
</comment>
<keyword evidence="3" id="KW-0547">Nucleotide-binding</keyword>
<feature type="domain" description="ABC transporter" evidence="7">
    <location>
        <begin position="32"/>
        <end position="271"/>
    </location>
</feature>
<keyword evidence="6" id="KW-0129">CBS domain</keyword>
<dbReference type="SUPFAM" id="SSF54631">
    <property type="entry name" value="CBS-domain pair"/>
    <property type="match status" value="1"/>
</dbReference>
<dbReference type="GO" id="GO:0005524">
    <property type="term" value="F:ATP binding"/>
    <property type="evidence" value="ECO:0007669"/>
    <property type="project" value="UniProtKB-KW"/>
</dbReference>
<evidence type="ECO:0000313" key="8">
    <source>
        <dbReference type="EMBL" id="NYI99758.1"/>
    </source>
</evidence>
<dbReference type="InterPro" id="IPR005892">
    <property type="entry name" value="Gly-betaine_transp_ATP-bd"/>
</dbReference>
<dbReference type="GO" id="GO:0031460">
    <property type="term" value="P:glycine betaine transport"/>
    <property type="evidence" value="ECO:0007669"/>
    <property type="project" value="InterPro"/>
</dbReference>
<dbReference type="InterPro" id="IPR003593">
    <property type="entry name" value="AAA+_ATPase"/>
</dbReference>
<dbReference type="Pfam" id="PF00571">
    <property type="entry name" value="CBS"/>
    <property type="match status" value="1"/>
</dbReference>
<evidence type="ECO:0000256" key="6">
    <source>
        <dbReference type="ARBA" id="ARBA00023122"/>
    </source>
</evidence>
<evidence type="ECO:0000256" key="1">
    <source>
        <dbReference type="ARBA" id="ARBA00005417"/>
    </source>
</evidence>
<evidence type="ECO:0000313" key="9">
    <source>
        <dbReference type="Proteomes" id="UP000530424"/>
    </source>
</evidence>
<dbReference type="GO" id="GO:0016020">
    <property type="term" value="C:membrane"/>
    <property type="evidence" value="ECO:0007669"/>
    <property type="project" value="InterPro"/>
</dbReference>
<dbReference type="InterPro" id="IPR000644">
    <property type="entry name" value="CBS_dom"/>
</dbReference>